<evidence type="ECO:0000313" key="7">
    <source>
        <dbReference type="Proteomes" id="UP001569200"/>
    </source>
</evidence>
<evidence type="ECO:0000313" key="4">
    <source>
        <dbReference type="EMBL" id="MDP2501170.1"/>
    </source>
</evidence>
<dbReference type="EMBL" id="JAUYVL010000004">
    <property type="protein sequence ID" value="MDP2501170.1"/>
    <property type="molecule type" value="Genomic_DNA"/>
</dbReference>
<name>A0A1C3IU50_VIBSP</name>
<protein>
    <submittedName>
        <fullName evidence="2">Uncharacterized protein</fullName>
    </submittedName>
</protein>
<organism evidence="2 6">
    <name type="scientific">Vibrio splendidus</name>
    <dbReference type="NCBI Taxonomy" id="29497"/>
    <lineage>
        <taxon>Bacteria</taxon>
        <taxon>Pseudomonadati</taxon>
        <taxon>Pseudomonadota</taxon>
        <taxon>Gammaproteobacteria</taxon>
        <taxon>Vibrionales</taxon>
        <taxon>Vibrionaceae</taxon>
        <taxon>Vibrio</taxon>
    </lineage>
</organism>
<keyword evidence="7" id="KW-1185">Reference proteome</keyword>
<evidence type="ECO:0000256" key="1">
    <source>
        <dbReference type="SAM" id="MobiDB-lite"/>
    </source>
</evidence>
<evidence type="ECO:0000313" key="6">
    <source>
        <dbReference type="Proteomes" id="UP001159663"/>
    </source>
</evidence>
<comment type="caution">
    <text evidence="2">The sequence shown here is derived from an EMBL/GenBank/DDBJ whole genome shotgun (WGS) entry which is preliminary data.</text>
</comment>
<feature type="region of interest" description="Disordered" evidence="1">
    <location>
        <begin position="1"/>
        <end position="30"/>
    </location>
</feature>
<dbReference type="EMBL" id="JBGOOW010000002">
    <property type="protein sequence ID" value="MEZ8179826.1"/>
    <property type="molecule type" value="Genomic_DNA"/>
</dbReference>
<evidence type="ECO:0000313" key="2">
    <source>
        <dbReference type="EMBL" id="MDH5924161.1"/>
    </source>
</evidence>
<dbReference type="AlphaFoldDB" id="A0A1C3IU50"/>
<dbReference type="Proteomes" id="UP001569200">
    <property type="component" value="Unassembled WGS sequence"/>
</dbReference>
<dbReference type="EMBL" id="JAUYVK010000003">
    <property type="protein sequence ID" value="MDP2488708.1"/>
    <property type="molecule type" value="Genomic_DNA"/>
</dbReference>
<dbReference type="Proteomes" id="UP001177935">
    <property type="component" value="Unassembled WGS sequence"/>
</dbReference>
<proteinExistence type="predicted"/>
<sequence>MSITKEKVKASRSKKAGKSTKAQAETPKTRQRIEELMEERELAKLLEL</sequence>
<reference evidence="3" key="2">
    <citation type="submission" date="2023-07" db="EMBL/GenBank/DDBJ databases">
        <title>Genome content predicts the carbon catabolic preferences of heterotrophic bacteria.</title>
        <authorList>
            <person name="Gralka M."/>
        </authorList>
    </citation>
    <scope>NUCLEOTIDE SEQUENCE</scope>
    <source>
        <strain evidence="4">6E02</strain>
        <strain evidence="3">6E03</strain>
    </source>
</reference>
<dbReference type="GeneID" id="72396335"/>
<dbReference type="Proteomes" id="UP001177883">
    <property type="component" value="Unassembled WGS sequence"/>
</dbReference>
<evidence type="ECO:0000313" key="3">
    <source>
        <dbReference type="EMBL" id="MDP2488708.1"/>
    </source>
</evidence>
<dbReference type="Proteomes" id="UP001159663">
    <property type="component" value="Unassembled WGS sequence"/>
</dbReference>
<evidence type="ECO:0000313" key="5">
    <source>
        <dbReference type="EMBL" id="MEZ8179826.1"/>
    </source>
</evidence>
<accession>A0A1C3IU50</accession>
<reference evidence="5 7" key="3">
    <citation type="submission" date="2024-06" db="EMBL/GenBank/DDBJ databases">
        <authorList>
            <person name="Steensen K."/>
            <person name="Seneca J."/>
            <person name="Bartlau N."/>
            <person name="Yu A.X."/>
            <person name="Polz M.F."/>
        </authorList>
    </citation>
    <scope>NUCLEOTIDE SEQUENCE [LARGE SCALE GENOMIC DNA]</scope>
    <source>
        <strain evidence="5 7">1F145</strain>
    </source>
</reference>
<reference evidence="2" key="1">
    <citation type="submission" date="2022-01" db="EMBL/GenBank/DDBJ databases">
        <title>Vibrio aestuarianus Clade A and Clade B isolates are associated with Pacific oyster (Crassostrea gigas) disease outbreaks across Ireland.</title>
        <authorList>
            <person name="Coyle N."/>
            <person name="O'Toole C."/>
            <person name="Thomas J.C.L."/>
            <person name="Ryder D."/>
            <person name="Cheslett D."/>
            <person name="Feist S."/>
            <person name="Bean T."/>
            <person name="Joseph A."/>
            <person name="Waina A."/>
            <person name="Feil E."/>
            <person name="Verner-Jeffreys D.W."/>
        </authorList>
    </citation>
    <scope>NUCLEOTIDE SEQUENCE</scope>
    <source>
        <strain evidence="2">S/17/14 A</strain>
    </source>
</reference>
<dbReference type="RefSeq" id="WP_004734823.1">
    <property type="nucleotide sequence ID" value="NZ_AP025508.1"/>
</dbReference>
<dbReference type="EMBL" id="JAKMYX010000168">
    <property type="protein sequence ID" value="MDH5924161.1"/>
    <property type="molecule type" value="Genomic_DNA"/>
</dbReference>
<gene>
    <name evidence="5" type="ORF">ACED33_03990</name>
    <name evidence="2" type="ORF">L8R85_24420</name>
    <name evidence="3" type="ORF">Q8W38_05145</name>
    <name evidence="4" type="ORF">Q8W42_10655</name>
</gene>